<dbReference type="STRING" id="283909.R7U515"/>
<dbReference type="OMA" id="KACDCNV"/>
<dbReference type="GO" id="GO:0009888">
    <property type="term" value="P:tissue development"/>
    <property type="evidence" value="ECO:0007669"/>
    <property type="project" value="TreeGrafter"/>
</dbReference>
<dbReference type="HOGENOM" id="CLU_1840084_0_0_1"/>
<feature type="domain" description="Laminin EGF-like" evidence="6">
    <location>
        <begin position="63"/>
        <end position="94"/>
    </location>
</feature>
<dbReference type="SUPFAM" id="SSF57196">
    <property type="entry name" value="EGF/Laminin"/>
    <property type="match status" value="1"/>
</dbReference>
<dbReference type="EMBL" id="AMQN01025775">
    <property type="status" value="NOT_ANNOTATED_CDS"/>
    <property type="molecule type" value="Genomic_DNA"/>
</dbReference>
<dbReference type="AlphaFoldDB" id="R7U515"/>
<feature type="domain" description="Laminin EGF-like" evidence="6">
    <location>
        <begin position="112"/>
        <end position="140"/>
    </location>
</feature>
<evidence type="ECO:0000256" key="1">
    <source>
        <dbReference type="ARBA" id="ARBA00022729"/>
    </source>
</evidence>
<evidence type="ECO:0000256" key="5">
    <source>
        <dbReference type="ARBA" id="ARBA00023292"/>
    </source>
</evidence>
<accession>R7U515</accession>
<dbReference type="GO" id="GO:0005604">
    <property type="term" value="C:basement membrane"/>
    <property type="evidence" value="ECO:0007669"/>
    <property type="project" value="UniProtKB-ARBA"/>
</dbReference>
<evidence type="ECO:0000313" key="8">
    <source>
        <dbReference type="EnsemblMetazoa" id="CapteP123781"/>
    </source>
</evidence>
<proteinExistence type="predicted"/>
<dbReference type="InterPro" id="IPR050440">
    <property type="entry name" value="Laminin/Netrin_ECM"/>
</dbReference>
<keyword evidence="1" id="KW-0732">Signal</keyword>
<keyword evidence="2" id="KW-0677">Repeat</keyword>
<keyword evidence="4" id="KW-0325">Glycoprotein</keyword>
<evidence type="ECO:0000256" key="4">
    <source>
        <dbReference type="ARBA" id="ARBA00023180"/>
    </source>
</evidence>
<reference evidence="7 9" key="2">
    <citation type="journal article" date="2013" name="Nature">
        <title>Insights into bilaterian evolution from three spiralian genomes.</title>
        <authorList>
            <person name="Simakov O."/>
            <person name="Marletaz F."/>
            <person name="Cho S.J."/>
            <person name="Edsinger-Gonzales E."/>
            <person name="Havlak P."/>
            <person name="Hellsten U."/>
            <person name="Kuo D.H."/>
            <person name="Larsson T."/>
            <person name="Lv J."/>
            <person name="Arendt D."/>
            <person name="Savage R."/>
            <person name="Osoegawa K."/>
            <person name="de Jong P."/>
            <person name="Grimwood J."/>
            <person name="Chapman J.A."/>
            <person name="Shapiro H."/>
            <person name="Aerts A."/>
            <person name="Otillar R.P."/>
            <person name="Terry A.Y."/>
            <person name="Boore J.L."/>
            <person name="Grigoriev I.V."/>
            <person name="Lindberg D.R."/>
            <person name="Seaver E.C."/>
            <person name="Weisblat D.A."/>
            <person name="Putnam N.H."/>
            <person name="Rokhsar D.S."/>
        </authorList>
    </citation>
    <scope>NUCLEOTIDE SEQUENCE</scope>
    <source>
        <strain evidence="7 9">I ESC-2004</strain>
    </source>
</reference>
<dbReference type="PANTHER" id="PTHR10574:SF406">
    <property type="entry name" value="LAMININ SUBUNIT ALPHA 5"/>
    <property type="match status" value="1"/>
</dbReference>
<keyword evidence="5" id="KW-0424">Laminin EGF-like domain</keyword>
<keyword evidence="9" id="KW-1185">Reference proteome</keyword>
<dbReference type="PANTHER" id="PTHR10574">
    <property type="entry name" value="NETRIN/LAMININ-RELATED"/>
    <property type="match status" value="1"/>
</dbReference>
<evidence type="ECO:0000256" key="3">
    <source>
        <dbReference type="ARBA" id="ARBA00023157"/>
    </source>
</evidence>
<reference evidence="8" key="3">
    <citation type="submission" date="2015-06" db="UniProtKB">
        <authorList>
            <consortium name="EnsemblMetazoa"/>
        </authorList>
    </citation>
    <scope>IDENTIFICATION</scope>
</reference>
<evidence type="ECO:0000313" key="9">
    <source>
        <dbReference type="Proteomes" id="UP000014760"/>
    </source>
</evidence>
<keyword evidence="3" id="KW-1015">Disulfide bond</keyword>
<dbReference type="EMBL" id="KB305399">
    <property type="protein sequence ID" value="ELU01054.1"/>
    <property type="molecule type" value="Genomic_DNA"/>
</dbReference>
<evidence type="ECO:0000313" key="7">
    <source>
        <dbReference type="EMBL" id="ELU01054.1"/>
    </source>
</evidence>
<dbReference type="PROSITE" id="PS01248">
    <property type="entry name" value="EGF_LAM_1"/>
    <property type="match status" value="2"/>
</dbReference>
<reference evidence="9" key="1">
    <citation type="submission" date="2012-12" db="EMBL/GenBank/DDBJ databases">
        <authorList>
            <person name="Hellsten U."/>
            <person name="Grimwood J."/>
            <person name="Chapman J.A."/>
            <person name="Shapiro H."/>
            <person name="Aerts A."/>
            <person name="Otillar R.P."/>
            <person name="Terry A.Y."/>
            <person name="Boore J.L."/>
            <person name="Simakov O."/>
            <person name="Marletaz F."/>
            <person name="Cho S.-J."/>
            <person name="Edsinger-Gonzales E."/>
            <person name="Havlak P."/>
            <person name="Kuo D.-H."/>
            <person name="Larsson T."/>
            <person name="Lv J."/>
            <person name="Arendt D."/>
            <person name="Savage R."/>
            <person name="Osoegawa K."/>
            <person name="de Jong P."/>
            <person name="Lindberg D.R."/>
            <person name="Seaver E.C."/>
            <person name="Weisblat D.A."/>
            <person name="Putnam N.H."/>
            <person name="Grigoriev I.V."/>
            <person name="Rokhsar D.S."/>
        </authorList>
    </citation>
    <scope>NUCLEOTIDE SEQUENCE</scope>
    <source>
        <strain evidence="9">I ESC-2004</strain>
    </source>
</reference>
<dbReference type="EnsemblMetazoa" id="CapteT123781">
    <property type="protein sequence ID" value="CapteP123781"/>
    <property type="gene ID" value="CapteG123781"/>
</dbReference>
<dbReference type="InterPro" id="IPR056863">
    <property type="entry name" value="LMN_ATRN_NET-like_EGF"/>
</dbReference>
<dbReference type="Pfam" id="PF24973">
    <property type="entry name" value="EGF_LMN_ATRN"/>
    <property type="match status" value="1"/>
</dbReference>
<dbReference type="InterPro" id="IPR002049">
    <property type="entry name" value="LE_dom"/>
</dbReference>
<dbReference type="SMART" id="SM00180">
    <property type="entry name" value="EGF_Lam"/>
    <property type="match status" value="3"/>
</dbReference>
<dbReference type="Pfam" id="PF00053">
    <property type="entry name" value="EGF_laminin"/>
    <property type="match status" value="1"/>
</dbReference>
<dbReference type="Gene3D" id="2.10.25.10">
    <property type="entry name" value="Laminin"/>
    <property type="match status" value="1"/>
</dbReference>
<evidence type="ECO:0000259" key="6">
    <source>
        <dbReference type="PROSITE" id="PS01248"/>
    </source>
</evidence>
<dbReference type="GO" id="GO:0009887">
    <property type="term" value="P:animal organ morphogenesis"/>
    <property type="evidence" value="ECO:0007669"/>
    <property type="project" value="TreeGrafter"/>
</dbReference>
<dbReference type="Proteomes" id="UP000014760">
    <property type="component" value="Unassembled WGS sequence"/>
</dbReference>
<evidence type="ECO:0000256" key="2">
    <source>
        <dbReference type="ARBA" id="ARBA00022737"/>
    </source>
</evidence>
<sequence>MDAICNYKTGVCFCKNKFFKGDRCDQCHVKYYWVNDNLGCQPCGCPEDNVRTTGAYGNDSVRCHCLSPYTGIKCDLCERGHFRDSKGLCHKCQCLSYNYKSDLNNPFSTGRCLDCAYNTAGDKCEVCAEGFTGSALQRNC</sequence>
<organism evidence="7">
    <name type="scientific">Capitella teleta</name>
    <name type="common">Polychaete worm</name>
    <dbReference type="NCBI Taxonomy" id="283909"/>
    <lineage>
        <taxon>Eukaryota</taxon>
        <taxon>Metazoa</taxon>
        <taxon>Spiralia</taxon>
        <taxon>Lophotrochozoa</taxon>
        <taxon>Annelida</taxon>
        <taxon>Polychaeta</taxon>
        <taxon>Sedentaria</taxon>
        <taxon>Scolecida</taxon>
        <taxon>Capitellidae</taxon>
        <taxon>Capitella</taxon>
    </lineage>
</organism>
<dbReference type="Gene3D" id="2.170.300.10">
    <property type="entry name" value="Tie2 ligand-binding domain superfamily"/>
    <property type="match status" value="1"/>
</dbReference>
<feature type="non-terminal residue" evidence="7">
    <location>
        <position position="140"/>
    </location>
</feature>
<dbReference type="FunFam" id="2.10.25.10:FF:000188">
    <property type="entry name" value="Laminin subunit gamma 2"/>
    <property type="match status" value="1"/>
</dbReference>
<dbReference type="OrthoDB" id="6159857at2759"/>
<name>R7U515_CAPTE</name>
<protein>
    <recommendedName>
        <fullName evidence="6">Laminin EGF-like domain-containing protein</fullName>
    </recommendedName>
</protein>
<gene>
    <name evidence="7" type="ORF">CAPTEDRAFT_123781</name>
</gene>